<dbReference type="Gene3D" id="3.30.565.10">
    <property type="entry name" value="Histidine kinase-like ATPase, C-terminal domain"/>
    <property type="match status" value="1"/>
</dbReference>
<protein>
    <recommendedName>
        <fullName evidence="2">histidine kinase</fullName>
        <ecNumber evidence="2">2.7.13.3</ecNumber>
    </recommendedName>
</protein>
<dbReference type="Gene3D" id="3.30.450.20">
    <property type="entry name" value="PAS domain"/>
    <property type="match status" value="3"/>
</dbReference>
<keyword evidence="4 11" id="KW-0808">Transferase</keyword>
<evidence type="ECO:0000256" key="4">
    <source>
        <dbReference type="ARBA" id="ARBA00022679"/>
    </source>
</evidence>
<keyword evidence="8" id="KW-0472">Membrane</keyword>
<evidence type="ECO:0000256" key="2">
    <source>
        <dbReference type="ARBA" id="ARBA00012438"/>
    </source>
</evidence>
<feature type="transmembrane region" description="Helical" evidence="8">
    <location>
        <begin position="286"/>
        <end position="305"/>
    </location>
</feature>
<dbReference type="PANTHER" id="PTHR41523">
    <property type="entry name" value="TWO-COMPONENT SYSTEM SENSOR PROTEIN"/>
    <property type="match status" value="1"/>
</dbReference>
<keyword evidence="8" id="KW-1133">Transmembrane helix</keyword>
<sequence>MTERTGNGGNGPTARKAPNALAVLRLGSLLLPLLGGIIWGIWSYQDEMARGRDRAQENVALTRQFVHRLVQIQMTLHSAARQHALQLGADALGSAEFHQFLAGIEAPQDASHGIAVMTLDGRVIASSRSHPTEVQFGQRDYLDKIAAGQPVAIDRRILEPAGDDALIVGTRFDLPDFSGVIVSTVAVTAVREFLSGIASGPREAASLMTEDGIILLRHVPSVPMRVAPETLAMQARAVADSGFYRSVGLADGIERLYAFSKLDDLPLFANFGTPVRELRLSWLSRAAPIWGLLAVIAAFSFFLSGQVRRAVVARLAAEESHKRLEQAERLAAQRVQLLQELNHRVKNNLALVESMIGMQLRHRGQVDAVALRARVHAIAEVHDLLHKATDALHVDLGLLLRQICESAAVVPPERGIALDLRLERGIRLGADTAGPLALIATELVTNSVKHAFPDRPGGTIRVALTRDGPDHAVLEIADDGRGAIEEGNRSSGLKIVGALVSQIEGQLTTTPGLGTSGIGFRLVFPVREGALAQLQKDAQGITAQPAA</sequence>
<evidence type="ECO:0000256" key="5">
    <source>
        <dbReference type="ARBA" id="ARBA00022741"/>
    </source>
</evidence>
<evidence type="ECO:0000256" key="6">
    <source>
        <dbReference type="ARBA" id="ARBA00022777"/>
    </source>
</evidence>
<evidence type="ECO:0000256" key="8">
    <source>
        <dbReference type="SAM" id="Phobius"/>
    </source>
</evidence>
<accession>A0ABW2ULG2</accession>
<reference evidence="12" key="1">
    <citation type="journal article" date="2019" name="Int. J. Syst. Evol. Microbiol.">
        <title>The Global Catalogue of Microorganisms (GCM) 10K type strain sequencing project: providing services to taxonomists for standard genome sequencing and annotation.</title>
        <authorList>
            <consortium name="The Broad Institute Genomics Platform"/>
            <consortium name="The Broad Institute Genome Sequencing Center for Infectious Disease"/>
            <person name="Wu L."/>
            <person name="Ma J."/>
        </authorList>
    </citation>
    <scope>NUCLEOTIDE SEQUENCE [LARGE SCALE GENOMIC DNA]</scope>
    <source>
        <strain evidence="12">CGMCC 1.12750</strain>
    </source>
</reference>
<dbReference type="PANTHER" id="PTHR41523:SF8">
    <property type="entry name" value="ETHYLENE RESPONSE SENSOR PROTEIN"/>
    <property type="match status" value="1"/>
</dbReference>
<evidence type="ECO:0000256" key="7">
    <source>
        <dbReference type="ARBA" id="ARBA00022840"/>
    </source>
</evidence>
<dbReference type="RefSeq" id="WP_377402306.1">
    <property type="nucleotide sequence ID" value="NZ_JBHTFQ010000004.1"/>
</dbReference>
<keyword evidence="7" id="KW-0067">ATP-binding</keyword>
<keyword evidence="3" id="KW-0597">Phosphoprotein</keyword>
<dbReference type="EMBL" id="JBHTFQ010000004">
    <property type="protein sequence ID" value="MFC7704294.1"/>
    <property type="molecule type" value="Genomic_DNA"/>
</dbReference>
<evidence type="ECO:0000256" key="1">
    <source>
        <dbReference type="ARBA" id="ARBA00000085"/>
    </source>
</evidence>
<dbReference type="Pfam" id="PF07536">
    <property type="entry name" value="HWE_HK"/>
    <property type="match status" value="1"/>
</dbReference>
<comment type="caution">
    <text evidence="11">The sequence shown here is derived from an EMBL/GenBank/DDBJ whole genome shotgun (WGS) entry which is preliminary data.</text>
</comment>
<evidence type="ECO:0000256" key="3">
    <source>
        <dbReference type="ARBA" id="ARBA00022553"/>
    </source>
</evidence>
<dbReference type="SMART" id="SM00387">
    <property type="entry name" value="HATPase_c"/>
    <property type="match status" value="1"/>
</dbReference>
<dbReference type="InterPro" id="IPR003594">
    <property type="entry name" value="HATPase_dom"/>
</dbReference>
<dbReference type="Proteomes" id="UP001596516">
    <property type="component" value="Unassembled WGS sequence"/>
</dbReference>
<dbReference type="EC" id="2.7.13.3" evidence="2"/>
<dbReference type="InterPro" id="IPR036890">
    <property type="entry name" value="HATPase_C_sf"/>
</dbReference>
<feature type="transmembrane region" description="Helical" evidence="8">
    <location>
        <begin position="20"/>
        <end position="42"/>
    </location>
</feature>
<dbReference type="GO" id="GO:0004673">
    <property type="term" value="F:protein histidine kinase activity"/>
    <property type="evidence" value="ECO:0007669"/>
    <property type="project" value="UniProtKB-EC"/>
</dbReference>
<organism evidence="11 12">
    <name type="scientific">Plastorhodobacter daqingensis</name>
    <dbReference type="NCBI Taxonomy" id="1387281"/>
    <lineage>
        <taxon>Bacteria</taxon>
        <taxon>Pseudomonadati</taxon>
        <taxon>Pseudomonadota</taxon>
        <taxon>Alphaproteobacteria</taxon>
        <taxon>Rhodobacterales</taxon>
        <taxon>Paracoccaceae</taxon>
        <taxon>Plastorhodobacter</taxon>
    </lineage>
</organism>
<keyword evidence="6 11" id="KW-0418">Kinase</keyword>
<evidence type="ECO:0000313" key="11">
    <source>
        <dbReference type="EMBL" id="MFC7704294.1"/>
    </source>
</evidence>
<dbReference type="Pfam" id="PF13581">
    <property type="entry name" value="HATPase_c_2"/>
    <property type="match status" value="1"/>
</dbReference>
<name>A0ABW2ULG2_9RHOB</name>
<dbReference type="CDD" id="cd12915">
    <property type="entry name" value="PDC2_DGC_like"/>
    <property type="match status" value="1"/>
</dbReference>
<keyword evidence="8" id="KW-0812">Transmembrane</keyword>
<comment type="catalytic activity">
    <reaction evidence="1">
        <text>ATP + protein L-histidine = ADP + protein N-phospho-L-histidine.</text>
        <dbReference type="EC" id="2.7.13.3"/>
    </reaction>
</comment>
<feature type="domain" description="Histidine kinase/HSP90-like ATPase" evidence="9">
    <location>
        <begin position="431"/>
        <end position="528"/>
    </location>
</feature>
<dbReference type="SMART" id="SM00911">
    <property type="entry name" value="HWE_HK"/>
    <property type="match status" value="1"/>
</dbReference>
<dbReference type="SUPFAM" id="SSF55874">
    <property type="entry name" value="ATPase domain of HSP90 chaperone/DNA topoisomerase II/histidine kinase"/>
    <property type="match status" value="1"/>
</dbReference>
<proteinExistence type="predicted"/>
<evidence type="ECO:0000259" key="9">
    <source>
        <dbReference type="SMART" id="SM00387"/>
    </source>
</evidence>
<keyword evidence="5" id="KW-0547">Nucleotide-binding</keyword>
<feature type="domain" description="Signal transduction histidine kinase HWE region" evidence="10">
    <location>
        <begin position="340"/>
        <end position="417"/>
    </location>
</feature>
<gene>
    <name evidence="11" type="ORF">ACFQXB_08820</name>
</gene>
<keyword evidence="12" id="KW-1185">Reference proteome</keyword>
<evidence type="ECO:0000313" key="12">
    <source>
        <dbReference type="Proteomes" id="UP001596516"/>
    </source>
</evidence>
<dbReference type="InterPro" id="IPR011102">
    <property type="entry name" value="Sig_transdc_His_kinase_HWE"/>
</dbReference>
<evidence type="ECO:0000259" key="10">
    <source>
        <dbReference type="SMART" id="SM00911"/>
    </source>
</evidence>